<reference evidence="2 3" key="1">
    <citation type="submission" date="2024-08" db="EMBL/GenBank/DDBJ databases">
        <title>Gnathostoma spinigerum genome.</title>
        <authorList>
            <person name="Gonzalez-Bertolin B."/>
            <person name="Monzon S."/>
            <person name="Zaballos A."/>
            <person name="Jimenez P."/>
            <person name="Dekumyoy P."/>
            <person name="Varona S."/>
            <person name="Cuesta I."/>
            <person name="Sumanam S."/>
            <person name="Adisakwattana P."/>
            <person name="Gasser R.B."/>
            <person name="Hernandez-Gonzalez A."/>
            <person name="Young N.D."/>
            <person name="Perteguer M.J."/>
        </authorList>
    </citation>
    <scope>NUCLEOTIDE SEQUENCE [LARGE SCALE GENOMIC DNA]</scope>
    <source>
        <strain evidence="2">AL3</strain>
        <tissue evidence="2">Liver</tissue>
    </source>
</reference>
<evidence type="ECO:0000313" key="3">
    <source>
        <dbReference type="Proteomes" id="UP001608902"/>
    </source>
</evidence>
<dbReference type="Proteomes" id="UP001608902">
    <property type="component" value="Unassembled WGS sequence"/>
</dbReference>
<dbReference type="PRINTS" id="PR01345">
    <property type="entry name" value="CERVTRCPTASE"/>
</dbReference>
<gene>
    <name evidence="2" type="ORF">AB6A40_008101</name>
</gene>
<feature type="domain" description="Reverse transcriptase" evidence="1">
    <location>
        <begin position="1"/>
        <end position="217"/>
    </location>
</feature>
<proteinExistence type="predicted"/>
<dbReference type="AlphaFoldDB" id="A0ABD6EXH7"/>
<organism evidence="2 3">
    <name type="scientific">Gnathostoma spinigerum</name>
    <dbReference type="NCBI Taxonomy" id="75299"/>
    <lineage>
        <taxon>Eukaryota</taxon>
        <taxon>Metazoa</taxon>
        <taxon>Ecdysozoa</taxon>
        <taxon>Nematoda</taxon>
        <taxon>Chromadorea</taxon>
        <taxon>Rhabditida</taxon>
        <taxon>Spirurina</taxon>
        <taxon>Gnathostomatomorpha</taxon>
        <taxon>Gnathostomatoidea</taxon>
        <taxon>Gnathostomatidae</taxon>
        <taxon>Gnathostoma</taxon>
    </lineage>
</organism>
<dbReference type="PANTHER" id="PTHR33332">
    <property type="entry name" value="REVERSE TRANSCRIPTASE DOMAIN-CONTAINING PROTEIN"/>
    <property type="match status" value="1"/>
</dbReference>
<dbReference type="CDD" id="cd01650">
    <property type="entry name" value="RT_nLTR_like"/>
    <property type="match status" value="1"/>
</dbReference>
<dbReference type="InterPro" id="IPR043502">
    <property type="entry name" value="DNA/RNA_pol_sf"/>
</dbReference>
<dbReference type="SUPFAM" id="SSF56672">
    <property type="entry name" value="DNA/RNA polymerases"/>
    <property type="match status" value="1"/>
</dbReference>
<keyword evidence="3" id="KW-1185">Reference proteome</keyword>
<protein>
    <recommendedName>
        <fullName evidence="1">Reverse transcriptase domain-containing protein</fullName>
    </recommendedName>
</protein>
<dbReference type="Pfam" id="PF00078">
    <property type="entry name" value="RVT_1"/>
    <property type="match status" value="1"/>
</dbReference>
<dbReference type="InterPro" id="IPR000477">
    <property type="entry name" value="RT_dom"/>
</dbReference>
<accession>A0ABD6EXH7</accession>
<sequence length="435" mass="49828">MESIIKDNIVSHFMQKNLFSKCQFGFLRRHSTETQLLSYLHDIYSSVNSGKYVQSLYIDFAKAFDTISHPKLIYKLAHYGICGLLLSWCSSFLKDRSQRVTVNGVISHSVPVTSGVPQGTVLGPLFFLIYINDLPESTKVSCKLFADDVKFYCCNDSRALITAITSIEKWANMWQMKISSEKCSVIHFGHPHCSISYFINKHPIKSESSVKDLGVYISNDLSFTSHVDKIVFKASKMSNIIFRVFTISDINVFRRAYIAYVRPILDYCSSVYSPHTIADINLIENVQRIYTRRAFLRCGIIQSSYSERCDKFQIDTLELRRVKRDLTLVYKIINGLVDIDVSSIFSEVKNITRGHKHRLRCPFIPKSTKCKNYFSYRVCNAWNRLPDNCVYSPTLAAFTQSLAHLPVSTLVPRTAIQDFTYPISHMNMSPYASIT</sequence>
<dbReference type="EMBL" id="JBGFUD010007119">
    <property type="protein sequence ID" value="MFH4981392.1"/>
    <property type="molecule type" value="Genomic_DNA"/>
</dbReference>
<evidence type="ECO:0000313" key="2">
    <source>
        <dbReference type="EMBL" id="MFH4981392.1"/>
    </source>
</evidence>
<name>A0ABD6EXH7_9BILA</name>
<comment type="caution">
    <text evidence="2">The sequence shown here is derived from an EMBL/GenBank/DDBJ whole genome shotgun (WGS) entry which is preliminary data.</text>
</comment>
<evidence type="ECO:0000259" key="1">
    <source>
        <dbReference type="PROSITE" id="PS50878"/>
    </source>
</evidence>
<dbReference type="PROSITE" id="PS50878">
    <property type="entry name" value="RT_POL"/>
    <property type="match status" value="1"/>
</dbReference>